<accession>A0A183GAL3</accession>
<keyword evidence="2" id="KW-1185">Reference proteome</keyword>
<dbReference type="Gene3D" id="3.90.79.10">
    <property type="entry name" value="Nucleoside Triphosphate Pyrophosphohydrolase"/>
    <property type="match status" value="1"/>
</dbReference>
<name>A0A183GAL3_HELPZ</name>
<dbReference type="Proteomes" id="UP000050761">
    <property type="component" value="Unassembled WGS sequence"/>
</dbReference>
<dbReference type="WBParaSite" id="HPBE_0001906701-mRNA-1">
    <property type="protein sequence ID" value="HPBE_0001906701-mRNA-1"/>
    <property type="gene ID" value="HPBE_0001906701"/>
</dbReference>
<accession>A0A3P8BX84</accession>
<reference evidence="3" key="2">
    <citation type="submission" date="2019-09" db="UniProtKB">
        <authorList>
            <consortium name="WormBaseParasite"/>
        </authorList>
    </citation>
    <scope>IDENTIFICATION</scope>
</reference>
<gene>
    <name evidence="1" type="ORF">HPBE_LOCUS19066</name>
</gene>
<dbReference type="EMBL" id="UZAH01031110">
    <property type="protein sequence ID" value="VDP13928.1"/>
    <property type="molecule type" value="Genomic_DNA"/>
</dbReference>
<sequence>MPSRLNDTARHVVVEIDRDLGNNVNPKQFLDDAELVDVVLIEDSKLLSTIQFLEKDLHIASNVYTFALGYAMRDL</sequence>
<evidence type="ECO:0000313" key="3">
    <source>
        <dbReference type="WBParaSite" id="HPBE_0001906701-mRNA-1"/>
    </source>
</evidence>
<protein>
    <submittedName>
        <fullName evidence="3">Polbeta domain-containing protein</fullName>
    </submittedName>
</protein>
<evidence type="ECO:0000313" key="1">
    <source>
        <dbReference type="EMBL" id="VDP13928.1"/>
    </source>
</evidence>
<dbReference type="AlphaFoldDB" id="A0A183GAL3"/>
<organism evidence="2 3">
    <name type="scientific">Heligmosomoides polygyrus</name>
    <name type="common">Parasitic roundworm</name>
    <dbReference type="NCBI Taxonomy" id="6339"/>
    <lineage>
        <taxon>Eukaryota</taxon>
        <taxon>Metazoa</taxon>
        <taxon>Ecdysozoa</taxon>
        <taxon>Nematoda</taxon>
        <taxon>Chromadorea</taxon>
        <taxon>Rhabditida</taxon>
        <taxon>Rhabditina</taxon>
        <taxon>Rhabditomorpha</taxon>
        <taxon>Strongyloidea</taxon>
        <taxon>Heligmosomidae</taxon>
        <taxon>Heligmosomoides</taxon>
    </lineage>
</organism>
<reference evidence="1 2" key="1">
    <citation type="submission" date="2018-11" db="EMBL/GenBank/DDBJ databases">
        <authorList>
            <consortium name="Pathogen Informatics"/>
        </authorList>
    </citation>
    <scope>NUCLEOTIDE SEQUENCE [LARGE SCALE GENOMIC DNA]</scope>
</reference>
<dbReference type="OrthoDB" id="10249920at2759"/>
<proteinExistence type="predicted"/>
<evidence type="ECO:0000313" key="2">
    <source>
        <dbReference type="Proteomes" id="UP000050761"/>
    </source>
</evidence>